<feature type="compositionally biased region" description="Low complexity" evidence="15">
    <location>
        <begin position="779"/>
        <end position="794"/>
    </location>
</feature>
<dbReference type="SUPFAM" id="SSF52540">
    <property type="entry name" value="P-loop containing nucleoside triphosphate hydrolases"/>
    <property type="match status" value="1"/>
</dbReference>
<comment type="subcellular location">
    <subcellularLocation>
        <location evidence="2">Membrane</location>
    </subcellularLocation>
</comment>
<evidence type="ECO:0000313" key="18">
    <source>
        <dbReference type="EMBL" id="EWM30233.1"/>
    </source>
</evidence>
<dbReference type="PANTHER" id="PTHR23076:SF113">
    <property type="entry name" value="ATP-DEPENDENT ZINC METALLOPROTEASE FTSH 1, CHLOROPLASTIC-RELATED"/>
    <property type="match status" value="1"/>
</dbReference>
<dbReference type="InterPro" id="IPR000642">
    <property type="entry name" value="Peptidase_M41"/>
</dbReference>
<comment type="cofactor">
    <cofactor evidence="1">
        <name>Zn(2+)</name>
        <dbReference type="ChEBI" id="CHEBI:29105"/>
    </cofactor>
</comment>
<dbReference type="NCBIfam" id="TIGR01241">
    <property type="entry name" value="FtsH_fam"/>
    <property type="match status" value="1"/>
</dbReference>
<dbReference type="InterPro" id="IPR011546">
    <property type="entry name" value="Pept_M41_FtsH_extracell"/>
</dbReference>
<keyword evidence="7" id="KW-0479">Metal-binding</keyword>
<keyword evidence="8" id="KW-0547">Nucleotide-binding</keyword>
<sequence length="794" mass="84807">MGLNLRSVMKRARRCVPVALLYLVMSQEALAVRRNIQSTKAFIGNTRLARTSEMARRSSRSSNSFGSRVLAMKEGPCVNGVCPSKATALAMTALGLFSGLAPQAAQAADAPPALQQSMNRQAGVPSLVRYSDFLDMVEKGQIEKVTFSADGQKLVATDTDGQRYRLDALPNDPDLLATLTQKMVDVTVLPEQPKADGFNFFQSILFPGLLFLGLFFLARRGGSGAGGGAGPGGMPGMGGQGPMEFSKSSAKIMLTPDTGVTFDNVAGCDGAKMELTEVVDFLKNPEKYTDVGAKIPRGVILDGPPGTGKTLLAKAVAGESGVPFISAAGSEFVEMFVGVGASRVRDMFEQAKKNAPCIIFIDEIDAVGRQRGAGFAGGNDEREQTLNQLLTEMDGFEGNPGIIVIAATNRADVLDQALLRPGRFDRRVTVDLPDFKGRTAILKVHSKGKPLAPDVDLESISRRTPGFSGASLQNIMNEAAISAARADKSYVGWEEIDNAVDRVLVGLEKRGADVPALRKELVAFHEAGHAIVGAVIPDYDMVQKVTIIPRSNGAGGLTFFAPNEDRLESSMYTRQYLEAQLAVALGGRLAEELIFGADQVTTGAMNDIQQVANIAKRMVTQFGMSDTVGPLGIGESGPVFMGRRMAEGVTEWSQSLKKEVDDEVERLVSNAYNLAKDVLQKNMDLLYALADRLVEQETVTAEEFAFMLLEYQVQMVPYAVYPNDSKMGDLPYYPDQMPGWKSGTNIRFSREVKGRMESEADKVLGASRLIGAGGGGGASVAPAAPASSPDAPAA</sequence>
<gene>
    <name evidence="18" type="ORF">Naga_100003g173</name>
</gene>
<dbReference type="GO" id="GO:0005524">
    <property type="term" value="F:ATP binding"/>
    <property type="evidence" value="ECO:0007669"/>
    <property type="project" value="UniProtKB-KW"/>
</dbReference>
<evidence type="ECO:0000256" key="2">
    <source>
        <dbReference type="ARBA" id="ARBA00004370"/>
    </source>
</evidence>
<keyword evidence="6" id="KW-0812">Transmembrane</keyword>
<dbReference type="Pfam" id="PF00004">
    <property type="entry name" value="AAA"/>
    <property type="match status" value="1"/>
</dbReference>
<dbReference type="InterPro" id="IPR003959">
    <property type="entry name" value="ATPase_AAA_core"/>
</dbReference>
<dbReference type="FunFam" id="3.40.50.300:FF:000001">
    <property type="entry name" value="ATP-dependent zinc metalloprotease FtsH"/>
    <property type="match status" value="1"/>
</dbReference>
<dbReference type="FunFam" id="1.10.8.60:FF:000001">
    <property type="entry name" value="ATP-dependent zinc metalloprotease FtsH"/>
    <property type="match status" value="1"/>
</dbReference>
<evidence type="ECO:0000256" key="16">
    <source>
        <dbReference type="SAM" id="SignalP"/>
    </source>
</evidence>
<keyword evidence="10" id="KW-0862">Zinc</keyword>
<dbReference type="GO" id="GO:0010304">
    <property type="term" value="P:PSII associated light-harvesting complex II catabolic process"/>
    <property type="evidence" value="ECO:0007669"/>
    <property type="project" value="UniProtKB-ARBA"/>
</dbReference>
<evidence type="ECO:0000313" key="19">
    <source>
        <dbReference type="Proteomes" id="UP000019335"/>
    </source>
</evidence>
<proteinExistence type="inferred from homology"/>
<keyword evidence="12" id="KW-1133">Transmembrane helix</keyword>
<dbReference type="GO" id="GO:0004222">
    <property type="term" value="F:metalloendopeptidase activity"/>
    <property type="evidence" value="ECO:0007669"/>
    <property type="project" value="InterPro"/>
</dbReference>
<dbReference type="PANTHER" id="PTHR23076">
    <property type="entry name" value="METALLOPROTEASE M41 FTSH"/>
    <property type="match status" value="1"/>
</dbReference>
<dbReference type="SMART" id="SM00382">
    <property type="entry name" value="AAA"/>
    <property type="match status" value="1"/>
</dbReference>
<dbReference type="FunFam" id="1.20.58.760:FF:000001">
    <property type="entry name" value="ATP-dependent zinc metalloprotease FtsH"/>
    <property type="match status" value="1"/>
</dbReference>
<reference evidence="18 19" key="1">
    <citation type="journal article" date="2014" name="Mol. Plant">
        <title>Chromosome Scale Genome Assembly and Transcriptome Profiling of Nannochloropsis gaditana in Nitrogen Depletion.</title>
        <authorList>
            <person name="Corteggiani Carpinelli E."/>
            <person name="Telatin A."/>
            <person name="Vitulo N."/>
            <person name="Forcato C."/>
            <person name="D'Angelo M."/>
            <person name="Schiavon R."/>
            <person name="Vezzi A."/>
            <person name="Giacometti G.M."/>
            <person name="Morosinotto T."/>
            <person name="Valle G."/>
        </authorList>
    </citation>
    <scope>NUCLEOTIDE SEQUENCE [LARGE SCALE GENOMIC DNA]</scope>
    <source>
        <strain evidence="18 19">B-31</strain>
    </source>
</reference>
<dbReference type="Proteomes" id="UP000019335">
    <property type="component" value="Chromosome 1"/>
</dbReference>
<dbReference type="Gene3D" id="1.20.58.760">
    <property type="entry name" value="Peptidase M41"/>
    <property type="match status" value="1"/>
</dbReference>
<evidence type="ECO:0000256" key="3">
    <source>
        <dbReference type="ARBA" id="ARBA00010044"/>
    </source>
</evidence>
<organism evidence="18 19">
    <name type="scientific">Nannochloropsis gaditana</name>
    <dbReference type="NCBI Taxonomy" id="72520"/>
    <lineage>
        <taxon>Eukaryota</taxon>
        <taxon>Sar</taxon>
        <taxon>Stramenopiles</taxon>
        <taxon>Ochrophyta</taxon>
        <taxon>Eustigmatophyceae</taxon>
        <taxon>Eustigmatales</taxon>
        <taxon>Monodopsidaceae</taxon>
        <taxon>Nannochloropsis</taxon>
    </lineage>
</organism>
<dbReference type="InterPro" id="IPR003960">
    <property type="entry name" value="ATPase_AAA_CS"/>
</dbReference>
<dbReference type="GO" id="GO:0016887">
    <property type="term" value="F:ATP hydrolysis activity"/>
    <property type="evidence" value="ECO:0007669"/>
    <property type="project" value="InterPro"/>
</dbReference>
<feature type="signal peptide" evidence="16">
    <location>
        <begin position="1"/>
        <end position="31"/>
    </location>
</feature>
<evidence type="ECO:0000256" key="13">
    <source>
        <dbReference type="ARBA" id="ARBA00023049"/>
    </source>
</evidence>
<evidence type="ECO:0000256" key="14">
    <source>
        <dbReference type="ARBA" id="ARBA00023136"/>
    </source>
</evidence>
<dbReference type="Pfam" id="PF01434">
    <property type="entry name" value="Peptidase_M41"/>
    <property type="match status" value="1"/>
</dbReference>
<keyword evidence="13 18" id="KW-0482">Metalloprotease</keyword>
<dbReference type="GO" id="GO:0008270">
    <property type="term" value="F:zinc ion binding"/>
    <property type="evidence" value="ECO:0007669"/>
    <property type="project" value="InterPro"/>
</dbReference>
<dbReference type="Gene3D" id="3.30.720.210">
    <property type="match status" value="1"/>
</dbReference>
<evidence type="ECO:0000256" key="8">
    <source>
        <dbReference type="ARBA" id="ARBA00022741"/>
    </source>
</evidence>
<dbReference type="EMBL" id="AZIL01000038">
    <property type="protein sequence ID" value="EWM30233.1"/>
    <property type="molecule type" value="Genomic_DNA"/>
</dbReference>
<keyword evidence="14" id="KW-0472">Membrane</keyword>
<protein>
    <submittedName>
        <fullName evidence="18">Atp-dependent metalloprotease</fullName>
    </submittedName>
</protein>
<evidence type="ECO:0000256" key="15">
    <source>
        <dbReference type="SAM" id="MobiDB-lite"/>
    </source>
</evidence>
<dbReference type="Pfam" id="PF17862">
    <property type="entry name" value="AAA_lid_3"/>
    <property type="match status" value="1"/>
</dbReference>
<keyword evidence="16" id="KW-0732">Signal</keyword>
<dbReference type="Pfam" id="PF06480">
    <property type="entry name" value="FtsH_ext"/>
    <property type="match status" value="1"/>
</dbReference>
<feature type="region of interest" description="Disordered" evidence="15">
    <location>
        <begin position="774"/>
        <end position="794"/>
    </location>
</feature>
<dbReference type="InterPro" id="IPR041569">
    <property type="entry name" value="AAA_lid_3"/>
</dbReference>
<evidence type="ECO:0000256" key="10">
    <source>
        <dbReference type="ARBA" id="ARBA00022833"/>
    </source>
</evidence>
<evidence type="ECO:0000256" key="12">
    <source>
        <dbReference type="ARBA" id="ARBA00022989"/>
    </source>
</evidence>
<evidence type="ECO:0000256" key="9">
    <source>
        <dbReference type="ARBA" id="ARBA00022801"/>
    </source>
</evidence>
<dbReference type="InterPro" id="IPR037219">
    <property type="entry name" value="Peptidase_M41-like"/>
</dbReference>
<dbReference type="MEROPS" id="M41.020"/>
<evidence type="ECO:0000256" key="1">
    <source>
        <dbReference type="ARBA" id="ARBA00001947"/>
    </source>
</evidence>
<feature type="chain" id="PRO_5004901412" evidence="16">
    <location>
        <begin position="32"/>
        <end position="794"/>
    </location>
</feature>
<evidence type="ECO:0000256" key="11">
    <source>
        <dbReference type="ARBA" id="ARBA00022840"/>
    </source>
</evidence>
<keyword evidence="19" id="KW-1185">Reference proteome</keyword>
<comment type="similarity">
    <text evidence="4">In the N-terminal section; belongs to the AAA ATPase family.</text>
</comment>
<dbReference type="GO" id="GO:0009535">
    <property type="term" value="C:chloroplast thylakoid membrane"/>
    <property type="evidence" value="ECO:0007669"/>
    <property type="project" value="TreeGrafter"/>
</dbReference>
<dbReference type="HAMAP" id="MF_01458">
    <property type="entry name" value="FtsH"/>
    <property type="match status" value="1"/>
</dbReference>
<evidence type="ECO:0000256" key="6">
    <source>
        <dbReference type="ARBA" id="ARBA00022692"/>
    </source>
</evidence>
<keyword evidence="11" id="KW-0067">ATP-binding</keyword>
<keyword evidence="9" id="KW-0378">Hydrolase</keyword>
<dbReference type="AlphaFoldDB" id="W7U360"/>
<dbReference type="InterPro" id="IPR005936">
    <property type="entry name" value="FtsH"/>
</dbReference>
<dbReference type="Gene3D" id="3.40.50.300">
    <property type="entry name" value="P-loop containing nucleotide triphosphate hydrolases"/>
    <property type="match status" value="1"/>
</dbReference>
<comment type="similarity">
    <text evidence="3">In the C-terminal section; belongs to the peptidase M41 family.</text>
</comment>
<evidence type="ECO:0000256" key="7">
    <source>
        <dbReference type="ARBA" id="ARBA00022723"/>
    </source>
</evidence>
<comment type="caution">
    <text evidence="18">The sequence shown here is derived from an EMBL/GenBank/DDBJ whole genome shotgun (WGS) entry which is preliminary data.</text>
</comment>
<dbReference type="PROSITE" id="PS00674">
    <property type="entry name" value="AAA"/>
    <property type="match status" value="1"/>
</dbReference>
<feature type="domain" description="AAA+ ATPase" evidence="17">
    <location>
        <begin position="295"/>
        <end position="434"/>
    </location>
</feature>
<name>W7U360_9STRA</name>
<dbReference type="InterPro" id="IPR003593">
    <property type="entry name" value="AAA+_ATPase"/>
</dbReference>
<dbReference type="SUPFAM" id="SSF140990">
    <property type="entry name" value="FtsH protease domain-like"/>
    <property type="match status" value="1"/>
</dbReference>
<dbReference type="InterPro" id="IPR027417">
    <property type="entry name" value="P-loop_NTPase"/>
</dbReference>
<accession>W7U360</accession>
<dbReference type="CDD" id="cd19501">
    <property type="entry name" value="RecA-like_FtsH"/>
    <property type="match status" value="1"/>
</dbReference>
<evidence type="ECO:0000256" key="4">
    <source>
        <dbReference type="ARBA" id="ARBA00010550"/>
    </source>
</evidence>
<evidence type="ECO:0000256" key="5">
    <source>
        <dbReference type="ARBA" id="ARBA00022670"/>
    </source>
</evidence>
<dbReference type="Gene3D" id="1.10.8.60">
    <property type="match status" value="1"/>
</dbReference>
<dbReference type="OrthoDB" id="1413014at2759"/>
<keyword evidence="5 18" id="KW-0645">Protease</keyword>
<evidence type="ECO:0000259" key="17">
    <source>
        <dbReference type="SMART" id="SM00382"/>
    </source>
</evidence>
<dbReference type="GO" id="GO:0004176">
    <property type="term" value="F:ATP-dependent peptidase activity"/>
    <property type="evidence" value="ECO:0007669"/>
    <property type="project" value="InterPro"/>
</dbReference>
<dbReference type="GO" id="GO:0006508">
    <property type="term" value="P:proteolysis"/>
    <property type="evidence" value="ECO:0007669"/>
    <property type="project" value="UniProtKB-KW"/>
</dbReference>